<gene>
    <name evidence="2" type="primary">NPL6</name>
    <name evidence="2" type="ORF">LPJ61_003987</name>
</gene>
<dbReference type="PANTHER" id="PTHR14596">
    <property type="entry name" value="ZINC FINGER PROTEIN"/>
    <property type="match status" value="1"/>
</dbReference>
<dbReference type="Proteomes" id="UP001143981">
    <property type="component" value="Unassembled WGS sequence"/>
</dbReference>
<feature type="compositionally biased region" description="Low complexity" evidence="1">
    <location>
        <begin position="844"/>
        <end position="856"/>
    </location>
</feature>
<feature type="region of interest" description="Disordered" evidence="1">
    <location>
        <begin position="1"/>
        <end position="324"/>
    </location>
</feature>
<dbReference type="GO" id="GO:0000981">
    <property type="term" value="F:DNA-binding transcription factor activity, RNA polymerase II-specific"/>
    <property type="evidence" value="ECO:0007669"/>
    <property type="project" value="TreeGrafter"/>
</dbReference>
<organism evidence="2 3">
    <name type="scientific">Coemansia biformis</name>
    <dbReference type="NCBI Taxonomy" id="1286918"/>
    <lineage>
        <taxon>Eukaryota</taxon>
        <taxon>Fungi</taxon>
        <taxon>Fungi incertae sedis</taxon>
        <taxon>Zoopagomycota</taxon>
        <taxon>Kickxellomycotina</taxon>
        <taxon>Kickxellomycetes</taxon>
        <taxon>Kickxellales</taxon>
        <taxon>Kickxellaceae</taxon>
        <taxon>Coemansia</taxon>
    </lineage>
</organism>
<dbReference type="GO" id="GO:0000987">
    <property type="term" value="F:cis-regulatory region sequence-specific DNA binding"/>
    <property type="evidence" value="ECO:0007669"/>
    <property type="project" value="TreeGrafter"/>
</dbReference>
<accession>A0A9W7YBJ2</accession>
<dbReference type="OrthoDB" id="5598844at2759"/>
<feature type="compositionally biased region" description="Low complexity" evidence="1">
    <location>
        <begin position="194"/>
        <end position="226"/>
    </location>
</feature>
<dbReference type="GO" id="GO:0042594">
    <property type="term" value="P:response to starvation"/>
    <property type="evidence" value="ECO:0007669"/>
    <property type="project" value="TreeGrafter"/>
</dbReference>
<feature type="compositionally biased region" description="Low complexity" evidence="1">
    <location>
        <begin position="50"/>
        <end position="69"/>
    </location>
</feature>
<protein>
    <submittedName>
        <fullName evidence="2">Chromatin structure-remodeling complex subunit RSC7</fullName>
    </submittedName>
</protein>
<feature type="region of interest" description="Disordered" evidence="1">
    <location>
        <begin position="556"/>
        <end position="587"/>
    </location>
</feature>
<feature type="compositionally biased region" description="Polar residues" evidence="1">
    <location>
        <begin position="680"/>
        <end position="692"/>
    </location>
</feature>
<dbReference type="PANTHER" id="PTHR14596:SF72">
    <property type="entry name" value="ZINC FINGER PROTEIN MSN2-RELATED"/>
    <property type="match status" value="1"/>
</dbReference>
<sequence>MRRSTRAHAKKPDPHASLEETVPANGAGTPRQGRRGRPADGVPNGGADMGSAPWSGSSSPLSSLSTPASMVAQPKGRTRQRVRTRPPAARQGADSGDDDDDGDDGASANGDRDSDDPAVTNLLSRAAAAIRNEISNSQLSTDEDNGDDGQSEGGAARPMRSRAPASGRRRRRTESQDESPADTPAPKRRSARMSAHGNGNGAADSAATDAGSAASPGSSAQSSGVATANGWDSRKRGRNSRLEPDQRRLTGAAGHEGDHSAVGASPAAPSTPTAPARQTPRTPAGSHRARPPAGATNGHADDESSDDEEPDKDPAGEEKIDRNGYLQGGREFICPLFRSPFRRNKERQYVLTMDCCRYMGARDSYMLFKQHPRMRRVETTQQERDLLADRLMIPKVTRFRPIALITARTAFREFGARIVKDGRYIVDDYWEDIRRREARHPEGALIANMSVYHSVMAAHAAGVTPGSTRKARKTTPLRPPTGSSAKSFNVNSSTPTRGMSGFGVSTPTALGGMMVSSWAQLEAQQRVQQQMGTIGLLPSLSSATQLRAGGLTMANALQQQQQQQPQQQSHQSQQPSQQHLQQQQPSQLQLLQHVGAIDGDSEEVAGIPLSRPVFRKMRAAETAEAAFEAGAAAHRAHFADDHGYVDGRPLIHSLATAWPRVTSLTNKLKQKRGTAGLVQRTASEDGSQTPQKDSGEDLFGPMAFASSRMARDFNASVRLWREDNGCTWVDPHTGIRQVPASLQPTTVRVERIDVGDARWRRAGKTKIEPLVSFADNVDDSGDEGVGGSDGSGAREYPLALLPGQFQATFPAHRTRYGQSYQQTMQSYSYHWMRQLVALQQQQQRKLLAQQQQQQQQHAGKKRT</sequence>
<evidence type="ECO:0000313" key="3">
    <source>
        <dbReference type="Proteomes" id="UP001143981"/>
    </source>
</evidence>
<feature type="region of interest" description="Disordered" evidence="1">
    <location>
        <begin position="844"/>
        <end position="863"/>
    </location>
</feature>
<proteinExistence type="predicted"/>
<feature type="compositionally biased region" description="Polar residues" evidence="1">
    <location>
        <begin position="481"/>
        <end position="501"/>
    </location>
</feature>
<evidence type="ECO:0000313" key="2">
    <source>
        <dbReference type="EMBL" id="KAJ1728532.1"/>
    </source>
</evidence>
<name>A0A9W7YBJ2_9FUNG</name>
<evidence type="ECO:0000256" key="1">
    <source>
        <dbReference type="SAM" id="MobiDB-lite"/>
    </source>
</evidence>
<dbReference type="GO" id="GO:0005634">
    <property type="term" value="C:nucleus"/>
    <property type="evidence" value="ECO:0007669"/>
    <property type="project" value="TreeGrafter"/>
</dbReference>
<feature type="compositionally biased region" description="Acidic residues" evidence="1">
    <location>
        <begin position="141"/>
        <end position="150"/>
    </location>
</feature>
<reference evidence="2" key="1">
    <citation type="submission" date="2022-07" db="EMBL/GenBank/DDBJ databases">
        <title>Phylogenomic reconstructions and comparative analyses of Kickxellomycotina fungi.</title>
        <authorList>
            <person name="Reynolds N.K."/>
            <person name="Stajich J.E."/>
            <person name="Barry K."/>
            <person name="Grigoriev I.V."/>
            <person name="Crous P."/>
            <person name="Smith M.E."/>
        </authorList>
    </citation>
    <scope>NUCLEOTIDE SEQUENCE</scope>
    <source>
        <strain evidence="2">BCRC 34381</strain>
    </source>
</reference>
<dbReference type="Pfam" id="PF08624">
    <property type="entry name" value="CRC_subunit"/>
    <property type="match status" value="1"/>
</dbReference>
<dbReference type="AlphaFoldDB" id="A0A9W7YBJ2"/>
<feature type="region of interest" description="Disordered" evidence="1">
    <location>
        <begin position="463"/>
        <end position="501"/>
    </location>
</feature>
<feature type="compositionally biased region" description="Low complexity" evidence="1">
    <location>
        <begin position="264"/>
        <end position="284"/>
    </location>
</feature>
<dbReference type="InterPro" id="IPR013933">
    <property type="entry name" value="CRC_Rsc7/Swp82"/>
</dbReference>
<feature type="compositionally biased region" description="Low complexity" evidence="1">
    <location>
        <begin position="557"/>
        <end position="587"/>
    </location>
</feature>
<feature type="compositionally biased region" description="Low complexity" evidence="1">
    <location>
        <begin position="153"/>
        <end position="166"/>
    </location>
</feature>
<keyword evidence="3" id="KW-1185">Reference proteome</keyword>
<feature type="region of interest" description="Disordered" evidence="1">
    <location>
        <begin position="774"/>
        <end position="793"/>
    </location>
</feature>
<comment type="caution">
    <text evidence="2">The sequence shown here is derived from an EMBL/GenBank/DDBJ whole genome shotgun (WGS) entry which is preliminary data.</text>
</comment>
<dbReference type="EMBL" id="JANBOI010000793">
    <property type="protein sequence ID" value="KAJ1728532.1"/>
    <property type="molecule type" value="Genomic_DNA"/>
</dbReference>
<feature type="compositionally biased region" description="Basic and acidic residues" evidence="1">
    <location>
        <begin position="312"/>
        <end position="322"/>
    </location>
</feature>
<feature type="region of interest" description="Disordered" evidence="1">
    <location>
        <begin position="674"/>
        <end position="697"/>
    </location>
</feature>
<feature type="compositionally biased region" description="Acidic residues" evidence="1">
    <location>
        <begin position="95"/>
        <end position="104"/>
    </location>
</feature>